<dbReference type="EC" id="3.6.4.12" evidence="3"/>
<sequence>MLSAKVMTRQDIGRAASYYEDGADDYYAKEVGASEWQGEGAAILGLAGPIDPARFRQLLAGQVAPGIRVSRGSTRGDAKERIGVDLTFSAPKSVSIQALVAGDARVLQAHDRAVAAAVTAAEEKALVRRKVHGKAQVEKSGNLIVAKFRHETSRERDPQLHTHAVVMNLTRRSDGEWRALKNDEIVKSVKHLGAIYRAELAAELQALGYQLRHERDGMFELAHISPAQLAAFSQRSHQIEERLAAQGLNRAQASPMQKQLATMQTRARKGVIDRDAVFKDWQSRARELGIDFQRREWKGESIERRPPVNLLALPGNAAERAVRFAVNHLTERQAVITERELIDVAMKHGVGNVRMKQVDAEIRRQTKSGFLIRETPLFRPAADNGVAAVQTRSGWIATLTKTGMVREAARARVDSAIREGRLLAVDGRFTTQTALGREKRILQIERDGRGRVLPIIGLDAAAERLATARLNAGQREAALLLATSQNRIIGVQGFAGTGKTHMLQTARDMVEVEGYKVRALAPYGSQVKALRESGVTANTLASFLRAKDKDLGAKTVLVIDEAGVVPTRLMEQTLKLAEKAGARVVLVGDTGQTKAIEAGRPFDQLQNNGMETARMTEIQRQKDPLLKAAVELAAHGKTSASLEKIAFVSEIRNDGDRRAQLVRDYMELSPAERDGTLIVSGTNEARRAINQGIREAIGTAGSGIEFDTLVRRDSTQAERRFSKNYEIGDVIQPEQDYRSGLKRGELYTIVDTGPGNRLTVTDKDGVKIAYSPAQHARISVYQPERSELAAGDVVRITRNDAGLDLANGDRFRVAAVEARKIVLESDRKRVELSTVRPLHLDHAYATTVHSAQGLTADRVLIDAKTQSRTTAKDVYYVAISRARQEARIYTNDIRSLPAAIARENPKHTALDLTRERRALERERA</sequence>
<evidence type="ECO:0000259" key="2">
    <source>
        <dbReference type="Pfam" id="PF13538"/>
    </source>
</evidence>
<dbReference type="InterPro" id="IPR014862">
    <property type="entry name" value="TrwC"/>
</dbReference>
<dbReference type="Pfam" id="PF08751">
    <property type="entry name" value="TrwC"/>
    <property type="match status" value="1"/>
</dbReference>
<name>A0A6S7C780_9BURK</name>
<evidence type="ECO:0000259" key="1">
    <source>
        <dbReference type="Pfam" id="PF08751"/>
    </source>
</evidence>
<dbReference type="InterPro" id="IPR027785">
    <property type="entry name" value="UvrD-like_helicase_C"/>
</dbReference>
<dbReference type="CDD" id="cd17933">
    <property type="entry name" value="DEXSc_RecD-like"/>
    <property type="match status" value="1"/>
</dbReference>
<dbReference type="NCBIfam" id="NF041492">
    <property type="entry name" value="MobF"/>
    <property type="match status" value="1"/>
</dbReference>
<keyword evidence="4" id="KW-1185">Reference proteome</keyword>
<dbReference type="RefSeq" id="WP_175152684.1">
    <property type="nucleotide sequence ID" value="NZ_CADIKK010000033.1"/>
</dbReference>
<reference evidence="3 4" key="1">
    <citation type="submission" date="2020-04" db="EMBL/GenBank/DDBJ databases">
        <authorList>
            <person name="De Canck E."/>
        </authorList>
    </citation>
    <scope>NUCLEOTIDE SEQUENCE [LARGE SCALE GENOMIC DNA]</scope>
    <source>
        <strain evidence="3 4">LMG 28614</strain>
    </source>
</reference>
<dbReference type="Gene3D" id="3.40.50.300">
    <property type="entry name" value="P-loop containing nucleotide triphosphate hydrolases"/>
    <property type="match status" value="2"/>
</dbReference>
<dbReference type="EMBL" id="CADIKK010000033">
    <property type="protein sequence ID" value="CAB3802729.1"/>
    <property type="molecule type" value="Genomic_DNA"/>
</dbReference>
<organism evidence="3 4">
    <name type="scientific">Paraburkholderia ultramafica</name>
    <dbReference type="NCBI Taxonomy" id="1544867"/>
    <lineage>
        <taxon>Bacteria</taxon>
        <taxon>Pseudomonadati</taxon>
        <taxon>Pseudomonadota</taxon>
        <taxon>Betaproteobacteria</taxon>
        <taxon>Burkholderiales</taxon>
        <taxon>Burkholderiaceae</taxon>
        <taxon>Paraburkholderia</taxon>
    </lineage>
</organism>
<keyword evidence="3" id="KW-0547">Nucleotide-binding</keyword>
<dbReference type="GO" id="GO:0003678">
    <property type="term" value="F:DNA helicase activity"/>
    <property type="evidence" value="ECO:0007669"/>
    <property type="project" value="UniProtKB-EC"/>
</dbReference>
<dbReference type="InterPro" id="IPR014059">
    <property type="entry name" value="TraI/TrwC_relax"/>
</dbReference>
<accession>A0A6S7C780</accession>
<gene>
    <name evidence="3" type="primary">recD2</name>
    <name evidence="3" type="ORF">LMG28614_05683</name>
</gene>
<dbReference type="SUPFAM" id="SSF52540">
    <property type="entry name" value="P-loop containing nucleoside triphosphate hydrolases"/>
    <property type="match status" value="2"/>
</dbReference>
<keyword evidence="3" id="KW-0067">ATP-binding</keyword>
<dbReference type="AlphaFoldDB" id="A0A6S7C780"/>
<dbReference type="Proteomes" id="UP000494365">
    <property type="component" value="Unassembled WGS sequence"/>
</dbReference>
<keyword evidence="3" id="KW-0378">Hydrolase</keyword>
<protein>
    <submittedName>
        <fullName evidence="3">ATP-dependent RecD-like DNA helicase</fullName>
        <ecNumber evidence="3">3.6.4.12</ecNumber>
    </submittedName>
</protein>
<dbReference type="Pfam" id="PF13604">
    <property type="entry name" value="AAA_30"/>
    <property type="match status" value="1"/>
</dbReference>
<keyword evidence="3" id="KW-0347">Helicase</keyword>
<feature type="domain" description="UvrD-like helicase C-terminal" evidence="2">
    <location>
        <begin position="842"/>
        <end position="888"/>
    </location>
</feature>
<evidence type="ECO:0000313" key="3">
    <source>
        <dbReference type="EMBL" id="CAB3802729.1"/>
    </source>
</evidence>
<dbReference type="GO" id="GO:0016787">
    <property type="term" value="F:hydrolase activity"/>
    <property type="evidence" value="ECO:0007669"/>
    <property type="project" value="UniProtKB-KW"/>
</dbReference>
<proteinExistence type="predicted"/>
<dbReference type="SUPFAM" id="SSF55464">
    <property type="entry name" value="Origin of replication-binding domain, RBD-like"/>
    <property type="match status" value="1"/>
</dbReference>
<dbReference type="Pfam" id="PF13538">
    <property type="entry name" value="UvrD_C_2"/>
    <property type="match status" value="1"/>
</dbReference>
<dbReference type="InterPro" id="IPR027417">
    <property type="entry name" value="P-loop_NTPase"/>
</dbReference>
<feature type="domain" description="TrwC relaxase" evidence="1">
    <location>
        <begin position="13"/>
        <end position="287"/>
    </location>
</feature>
<evidence type="ECO:0000313" key="4">
    <source>
        <dbReference type="Proteomes" id="UP000494365"/>
    </source>
</evidence>
<dbReference type="NCBIfam" id="TIGR02686">
    <property type="entry name" value="relax_trwC"/>
    <property type="match status" value="1"/>
</dbReference>
<dbReference type="CDD" id="cd18809">
    <property type="entry name" value="SF1_C_RecD"/>
    <property type="match status" value="1"/>
</dbReference>